<dbReference type="InterPro" id="IPR012677">
    <property type="entry name" value="Nucleotide-bd_a/b_plait_sf"/>
</dbReference>
<comment type="caution">
    <text evidence="9">The sequence shown here is derived from an EMBL/GenBank/DDBJ whole genome shotgun (WGS) entry which is preliminary data.</text>
</comment>
<dbReference type="GO" id="GO:0003735">
    <property type="term" value="F:structural constituent of ribosome"/>
    <property type="evidence" value="ECO:0007669"/>
    <property type="project" value="InterPro"/>
</dbReference>
<dbReference type="GO" id="GO:0005840">
    <property type="term" value="C:ribosome"/>
    <property type="evidence" value="ECO:0007669"/>
    <property type="project" value="UniProtKB-KW"/>
</dbReference>
<evidence type="ECO:0000256" key="1">
    <source>
        <dbReference type="ARBA" id="ARBA00006700"/>
    </source>
</evidence>
<organism evidence="9 10">
    <name type="scientific">Verrucomicrobia subdivision 6 bacterium BACL9 MAG-120507-bin52</name>
    <dbReference type="NCBI Taxonomy" id="1655590"/>
    <lineage>
        <taxon>Bacteria</taxon>
        <taxon>Pseudomonadati</taxon>
        <taxon>Verrucomicrobiota</taxon>
        <taxon>Verrucomicrobiia</taxon>
        <taxon>Verrucomicrobiales</taxon>
        <taxon>Verrucomicrobia subdivision 6</taxon>
    </lineage>
</organism>
<accession>A0A0R2RLA1</accession>
<evidence type="ECO:0000256" key="3">
    <source>
        <dbReference type="ARBA" id="ARBA00022884"/>
    </source>
</evidence>
<comment type="subunit">
    <text evidence="6">Part of the 50S ribosomal subunit. Contacts protein L29, and trigger factor when it is bound to the ribosome.</text>
</comment>
<gene>
    <name evidence="6" type="primary">rplW</name>
    <name evidence="9" type="ORF">ABR82_05790</name>
</gene>
<dbReference type="GO" id="GO:0006412">
    <property type="term" value="P:translation"/>
    <property type="evidence" value="ECO:0007669"/>
    <property type="project" value="UniProtKB-UniRule"/>
</dbReference>
<dbReference type="InterPro" id="IPR001014">
    <property type="entry name" value="Ribosomal_uL23_CS"/>
</dbReference>
<protein>
    <recommendedName>
        <fullName evidence="6">Large ribosomal subunit protein uL23</fullName>
    </recommendedName>
</protein>
<dbReference type="NCBIfam" id="NF004363">
    <property type="entry name" value="PRK05738.2-4"/>
    <property type="match status" value="1"/>
</dbReference>
<proteinExistence type="inferred from homology"/>
<evidence type="ECO:0000256" key="4">
    <source>
        <dbReference type="ARBA" id="ARBA00022980"/>
    </source>
</evidence>
<evidence type="ECO:0000256" key="2">
    <source>
        <dbReference type="ARBA" id="ARBA00022730"/>
    </source>
</evidence>
<name>A0A0R2RLA1_9BACT</name>
<evidence type="ECO:0000313" key="9">
    <source>
        <dbReference type="EMBL" id="KRO63265.1"/>
    </source>
</evidence>
<keyword evidence="4 6" id="KW-0689">Ribosomal protein</keyword>
<dbReference type="PROSITE" id="PS00050">
    <property type="entry name" value="RIBOSOMAL_L23"/>
    <property type="match status" value="1"/>
</dbReference>
<evidence type="ECO:0000313" key="10">
    <source>
        <dbReference type="Proteomes" id="UP000051269"/>
    </source>
</evidence>
<evidence type="ECO:0000256" key="6">
    <source>
        <dbReference type="HAMAP-Rule" id="MF_01369"/>
    </source>
</evidence>
<dbReference type="HAMAP" id="MF_01369_B">
    <property type="entry name" value="Ribosomal_uL23_B"/>
    <property type="match status" value="1"/>
</dbReference>
<reference evidence="9 10" key="1">
    <citation type="submission" date="2015-10" db="EMBL/GenBank/DDBJ databases">
        <title>Metagenome-Assembled Genomes uncover a global brackish microbiome.</title>
        <authorList>
            <person name="Hugerth L.W."/>
            <person name="Larsson J."/>
            <person name="Alneberg J."/>
            <person name="Lindh M.V."/>
            <person name="Legrand C."/>
            <person name="Pinhassi J."/>
            <person name="Andersson A.F."/>
        </authorList>
    </citation>
    <scope>NUCLEOTIDE SEQUENCE [LARGE SCALE GENOMIC DNA]</scope>
    <source>
        <strain evidence="9">BACL18 MAG-120507-bin52</strain>
    </source>
</reference>
<dbReference type="Pfam" id="PF00276">
    <property type="entry name" value="Ribosomal_L23"/>
    <property type="match status" value="1"/>
</dbReference>
<comment type="function">
    <text evidence="6">One of the early assembly proteins it binds 23S rRNA. One of the proteins that surrounds the polypeptide exit tunnel on the outside of the ribosome. Forms the main docking site for trigger factor binding to the ribosome.</text>
</comment>
<dbReference type="Gene3D" id="3.30.70.330">
    <property type="match status" value="1"/>
</dbReference>
<evidence type="ECO:0000256" key="8">
    <source>
        <dbReference type="SAM" id="MobiDB-lite"/>
    </source>
</evidence>
<dbReference type="InterPro" id="IPR012678">
    <property type="entry name" value="Ribosomal_uL23/eL15/eS24_sf"/>
</dbReference>
<keyword evidence="5 6" id="KW-0687">Ribonucleoprotein</keyword>
<dbReference type="AlphaFoldDB" id="A0A0R2RLA1"/>
<keyword evidence="3 6" id="KW-0694">RNA-binding</keyword>
<evidence type="ECO:0000256" key="7">
    <source>
        <dbReference type="RuleBase" id="RU003934"/>
    </source>
</evidence>
<keyword evidence="2 6" id="KW-0699">rRNA-binding</keyword>
<dbReference type="EMBL" id="LIBO01000001">
    <property type="protein sequence ID" value="KRO63265.1"/>
    <property type="molecule type" value="Genomic_DNA"/>
</dbReference>
<sequence>MRQPTEVILTPRISEKGNRLATSHNQYLFDVAPDATKLEIRQAITALFGKKVLRVNTMRRAGKSRRSRRGEPGRTNHGKRAIITLAEGQKIELV</sequence>
<dbReference type="GO" id="GO:1990904">
    <property type="term" value="C:ribonucleoprotein complex"/>
    <property type="evidence" value="ECO:0007669"/>
    <property type="project" value="UniProtKB-KW"/>
</dbReference>
<dbReference type="InterPro" id="IPR013025">
    <property type="entry name" value="Ribosomal_uL23-like"/>
</dbReference>
<comment type="similarity">
    <text evidence="1 6 7">Belongs to the universal ribosomal protein uL23 family.</text>
</comment>
<feature type="region of interest" description="Disordered" evidence="8">
    <location>
        <begin position="59"/>
        <end position="81"/>
    </location>
</feature>
<evidence type="ECO:0000256" key="5">
    <source>
        <dbReference type="ARBA" id="ARBA00023274"/>
    </source>
</evidence>
<dbReference type="Proteomes" id="UP000051269">
    <property type="component" value="Unassembled WGS sequence"/>
</dbReference>
<dbReference type="SUPFAM" id="SSF54189">
    <property type="entry name" value="Ribosomal proteins S24e, L23 and L15e"/>
    <property type="match status" value="1"/>
</dbReference>
<dbReference type="FunFam" id="3.30.70.330:FF:000001">
    <property type="entry name" value="50S ribosomal protein L23"/>
    <property type="match status" value="1"/>
</dbReference>
<dbReference type="GO" id="GO:0019843">
    <property type="term" value="F:rRNA binding"/>
    <property type="evidence" value="ECO:0007669"/>
    <property type="project" value="UniProtKB-UniRule"/>
</dbReference>